<evidence type="ECO:0000313" key="3">
    <source>
        <dbReference type="Proteomes" id="UP000635665"/>
    </source>
</evidence>
<reference evidence="2 3" key="1">
    <citation type="submission" date="2020-12" db="EMBL/GenBank/DDBJ databases">
        <title>Salegentibacter orientalis sp. nov., isolated from costal sediment.</title>
        <authorList>
            <person name="Lian F.-B."/>
        </authorList>
    </citation>
    <scope>NUCLEOTIDE SEQUENCE [LARGE SCALE GENOMIC DNA]</scope>
    <source>
        <strain evidence="2 3">F60176</strain>
    </source>
</reference>
<feature type="domain" description="Endonuclease/exonuclease/phosphatase" evidence="1">
    <location>
        <begin position="14"/>
        <end position="105"/>
    </location>
</feature>
<dbReference type="Gene3D" id="3.60.10.10">
    <property type="entry name" value="Endonuclease/exonuclease/phosphatase"/>
    <property type="match status" value="1"/>
</dbReference>
<dbReference type="SUPFAM" id="SSF56219">
    <property type="entry name" value="DNase I-like"/>
    <property type="match status" value="1"/>
</dbReference>
<dbReference type="Pfam" id="PF03372">
    <property type="entry name" value="Exo_endo_phos"/>
    <property type="match status" value="1"/>
</dbReference>
<dbReference type="EMBL" id="JAEHNY010000005">
    <property type="protein sequence ID" value="MBI6119647.1"/>
    <property type="molecule type" value="Genomic_DNA"/>
</dbReference>
<comment type="caution">
    <text evidence="2">The sequence shown here is derived from an EMBL/GenBank/DDBJ whole genome shotgun (WGS) entry which is preliminary data.</text>
</comment>
<evidence type="ECO:0000259" key="1">
    <source>
        <dbReference type="Pfam" id="PF03372"/>
    </source>
</evidence>
<evidence type="ECO:0000313" key="2">
    <source>
        <dbReference type="EMBL" id="MBI6119647.1"/>
    </source>
</evidence>
<name>A0ABS0TF04_9FLAO</name>
<keyword evidence="2" id="KW-0378">Hydrolase</keyword>
<sequence>MLFGSTHLDYKKESKSRILQVKRIIEHSKSSPIPIIIAGDFNASSGSETINLMDSEFTRTCNSCPPTIPVNNPSRDIDFIFYKHPQNKLDVKLHKVIDEKYASDHLPVYAEVIIEH</sequence>
<proteinExistence type="predicted"/>
<dbReference type="InterPro" id="IPR005135">
    <property type="entry name" value="Endo/exonuclease/phosphatase"/>
</dbReference>
<dbReference type="GO" id="GO:0004519">
    <property type="term" value="F:endonuclease activity"/>
    <property type="evidence" value="ECO:0007669"/>
    <property type="project" value="UniProtKB-KW"/>
</dbReference>
<accession>A0ABS0TF04</accession>
<organism evidence="2 3">
    <name type="scientific">Salegentibacter maritimus</name>
    <dbReference type="NCBI Taxonomy" id="2794347"/>
    <lineage>
        <taxon>Bacteria</taxon>
        <taxon>Pseudomonadati</taxon>
        <taxon>Bacteroidota</taxon>
        <taxon>Flavobacteriia</taxon>
        <taxon>Flavobacteriales</taxon>
        <taxon>Flavobacteriaceae</taxon>
        <taxon>Salegentibacter</taxon>
    </lineage>
</organism>
<gene>
    <name evidence="2" type="ORF">I6U50_06400</name>
</gene>
<dbReference type="InterPro" id="IPR036691">
    <property type="entry name" value="Endo/exonu/phosph_ase_sf"/>
</dbReference>
<dbReference type="RefSeq" id="WP_198638394.1">
    <property type="nucleotide sequence ID" value="NZ_JAEHNY010000005.1"/>
</dbReference>
<dbReference type="Proteomes" id="UP000635665">
    <property type="component" value="Unassembled WGS sequence"/>
</dbReference>
<keyword evidence="2" id="KW-0540">Nuclease</keyword>
<protein>
    <submittedName>
        <fullName evidence="2">Endonuclease/exonuclease/phosphatase family protein</fullName>
    </submittedName>
</protein>
<keyword evidence="3" id="KW-1185">Reference proteome</keyword>
<keyword evidence="2" id="KW-0255">Endonuclease</keyword>